<organism evidence="2 3">
    <name type="scientific">Eumeta variegata</name>
    <name type="common">Bagworm moth</name>
    <name type="synonym">Eumeta japonica</name>
    <dbReference type="NCBI Taxonomy" id="151549"/>
    <lineage>
        <taxon>Eukaryota</taxon>
        <taxon>Metazoa</taxon>
        <taxon>Ecdysozoa</taxon>
        <taxon>Arthropoda</taxon>
        <taxon>Hexapoda</taxon>
        <taxon>Insecta</taxon>
        <taxon>Pterygota</taxon>
        <taxon>Neoptera</taxon>
        <taxon>Endopterygota</taxon>
        <taxon>Lepidoptera</taxon>
        <taxon>Glossata</taxon>
        <taxon>Ditrysia</taxon>
        <taxon>Tineoidea</taxon>
        <taxon>Psychidae</taxon>
        <taxon>Oiketicinae</taxon>
        <taxon>Eumeta</taxon>
    </lineage>
</organism>
<protein>
    <submittedName>
        <fullName evidence="2">Uncharacterized protein</fullName>
    </submittedName>
</protein>
<sequence>MPRTQNNEDAGSDSIASPGTSDEVCRLTTKIPPFWPEEPIWFAQVKDSKERKLKQLLMHEELGDRKPSQFLRHLQGLAGPDISKDLLITIWTSRLPQNIQTVIAGQTAPTLELLAHLADRVHDIAPPSLQVASTSTVSDHACTLENLTSETAELRRQMRQLTTHSYRQLRPKSRGHPQGGSRSKRKTHRTVANGDRRLPQHTWSPVCDRTLHQNAIARRHRKQALRFPTLGRATATYKDYLSIECCKRNNYKYLRLRQPTTTTLNLSLRRAYSWRFVVADVTKPIIGADFLQFYNLMVDIRNRRLIDNTTTLSTSGSDATSSSTISSVKILLGDTRHDNDKEIIDS</sequence>
<feature type="region of interest" description="Disordered" evidence="1">
    <location>
        <begin position="162"/>
        <end position="199"/>
    </location>
</feature>
<accession>A0A4C1VBM4</accession>
<feature type="region of interest" description="Disordered" evidence="1">
    <location>
        <begin position="1"/>
        <end position="22"/>
    </location>
</feature>
<comment type="caution">
    <text evidence="2">The sequence shown here is derived from an EMBL/GenBank/DDBJ whole genome shotgun (WGS) entry which is preliminary data.</text>
</comment>
<name>A0A4C1VBM4_EUMVA</name>
<dbReference type="AlphaFoldDB" id="A0A4C1VBM4"/>
<dbReference type="STRING" id="151549.A0A4C1VBM4"/>
<evidence type="ECO:0000313" key="3">
    <source>
        <dbReference type="Proteomes" id="UP000299102"/>
    </source>
</evidence>
<gene>
    <name evidence="2" type="ORF">EVAR_74992_1</name>
</gene>
<keyword evidence="3" id="KW-1185">Reference proteome</keyword>
<dbReference type="PANTHER" id="PTHR33327">
    <property type="entry name" value="ENDONUCLEASE"/>
    <property type="match status" value="1"/>
</dbReference>
<proteinExistence type="predicted"/>
<evidence type="ECO:0000256" key="1">
    <source>
        <dbReference type="SAM" id="MobiDB-lite"/>
    </source>
</evidence>
<feature type="compositionally biased region" description="Polar residues" evidence="1">
    <location>
        <begin position="1"/>
        <end position="20"/>
    </location>
</feature>
<dbReference type="OrthoDB" id="6260718at2759"/>
<reference evidence="2 3" key="1">
    <citation type="journal article" date="2019" name="Commun. Biol.">
        <title>The bagworm genome reveals a unique fibroin gene that provides high tensile strength.</title>
        <authorList>
            <person name="Kono N."/>
            <person name="Nakamura H."/>
            <person name="Ohtoshi R."/>
            <person name="Tomita M."/>
            <person name="Numata K."/>
            <person name="Arakawa K."/>
        </authorList>
    </citation>
    <scope>NUCLEOTIDE SEQUENCE [LARGE SCALE GENOMIC DNA]</scope>
</reference>
<dbReference type="EMBL" id="BGZK01000307">
    <property type="protein sequence ID" value="GBP35667.1"/>
    <property type="molecule type" value="Genomic_DNA"/>
</dbReference>
<dbReference type="Proteomes" id="UP000299102">
    <property type="component" value="Unassembled WGS sequence"/>
</dbReference>
<evidence type="ECO:0000313" key="2">
    <source>
        <dbReference type="EMBL" id="GBP35667.1"/>
    </source>
</evidence>
<dbReference type="PANTHER" id="PTHR33327:SF3">
    <property type="entry name" value="RNA-DIRECTED DNA POLYMERASE"/>
    <property type="match status" value="1"/>
</dbReference>